<dbReference type="Pfam" id="PF01810">
    <property type="entry name" value="LysE"/>
    <property type="match status" value="1"/>
</dbReference>
<feature type="transmembrane region" description="Helical" evidence="6">
    <location>
        <begin position="39"/>
        <end position="65"/>
    </location>
</feature>
<name>A0AAQ3QUJ1_9BACT</name>
<dbReference type="AlphaFoldDB" id="A0AAQ3QUJ1"/>
<protein>
    <submittedName>
        <fullName evidence="7">LysE family translocator</fullName>
    </submittedName>
</protein>
<gene>
    <name evidence="7" type="ORF">RZN69_05065</name>
</gene>
<evidence type="ECO:0000256" key="6">
    <source>
        <dbReference type="SAM" id="Phobius"/>
    </source>
</evidence>
<feature type="transmembrane region" description="Helical" evidence="6">
    <location>
        <begin position="71"/>
        <end position="91"/>
    </location>
</feature>
<dbReference type="GO" id="GO:0015171">
    <property type="term" value="F:amino acid transmembrane transporter activity"/>
    <property type="evidence" value="ECO:0007669"/>
    <property type="project" value="TreeGrafter"/>
</dbReference>
<feature type="transmembrane region" description="Helical" evidence="6">
    <location>
        <begin position="188"/>
        <end position="205"/>
    </location>
</feature>
<dbReference type="InterPro" id="IPR001123">
    <property type="entry name" value="LeuE-type"/>
</dbReference>
<accession>A0AAQ3QUJ1</accession>
<keyword evidence="2" id="KW-1003">Cell membrane</keyword>
<dbReference type="KEGG" id="puo:RZN69_05065"/>
<evidence type="ECO:0000256" key="4">
    <source>
        <dbReference type="ARBA" id="ARBA00022989"/>
    </source>
</evidence>
<evidence type="ECO:0000256" key="5">
    <source>
        <dbReference type="ARBA" id="ARBA00023136"/>
    </source>
</evidence>
<comment type="subcellular location">
    <subcellularLocation>
        <location evidence="1">Cell membrane</location>
        <topology evidence="1">Multi-pass membrane protein</topology>
    </subcellularLocation>
</comment>
<feature type="transmembrane region" description="Helical" evidence="6">
    <location>
        <begin position="6"/>
        <end position="27"/>
    </location>
</feature>
<dbReference type="GO" id="GO:0005886">
    <property type="term" value="C:plasma membrane"/>
    <property type="evidence" value="ECO:0007669"/>
    <property type="project" value="UniProtKB-SubCell"/>
</dbReference>
<reference evidence="7 8" key="1">
    <citation type="submission" date="2023-10" db="EMBL/GenBank/DDBJ databases">
        <title>Rubellicoccus peritrichatus gen. nov., sp. nov., isolated from an algae of coral reef tank.</title>
        <authorList>
            <person name="Luo J."/>
        </authorList>
    </citation>
    <scope>NUCLEOTIDE SEQUENCE [LARGE SCALE GENOMIC DNA]</scope>
    <source>
        <strain evidence="7 8">CR14</strain>
    </source>
</reference>
<keyword evidence="5 6" id="KW-0472">Membrane</keyword>
<organism evidence="7 8">
    <name type="scientific">Rubellicoccus peritrichatus</name>
    <dbReference type="NCBI Taxonomy" id="3080537"/>
    <lineage>
        <taxon>Bacteria</taxon>
        <taxon>Pseudomonadati</taxon>
        <taxon>Verrucomicrobiota</taxon>
        <taxon>Opitutia</taxon>
        <taxon>Puniceicoccales</taxon>
        <taxon>Cerasicoccaceae</taxon>
        <taxon>Rubellicoccus</taxon>
    </lineage>
</organism>
<evidence type="ECO:0000313" key="7">
    <source>
        <dbReference type="EMBL" id="WOO42451.1"/>
    </source>
</evidence>
<proteinExistence type="predicted"/>
<feature type="transmembrane region" description="Helical" evidence="6">
    <location>
        <begin position="112"/>
        <end position="137"/>
    </location>
</feature>
<dbReference type="PANTHER" id="PTHR30086">
    <property type="entry name" value="ARGININE EXPORTER PROTEIN ARGO"/>
    <property type="match status" value="1"/>
</dbReference>
<dbReference type="RefSeq" id="WP_317834972.1">
    <property type="nucleotide sequence ID" value="NZ_CP136920.1"/>
</dbReference>
<evidence type="ECO:0000256" key="3">
    <source>
        <dbReference type="ARBA" id="ARBA00022692"/>
    </source>
</evidence>
<dbReference type="EMBL" id="CP136920">
    <property type="protein sequence ID" value="WOO42451.1"/>
    <property type="molecule type" value="Genomic_DNA"/>
</dbReference>
<feature type="transmembrane region" description="Helical" evidence="6">
    <location>
        <begin position="149"/>
        <end position="168"/>
    </location>
</feature>
<evidence type="ECO:0000256" key="2">
    <source>
        <dbReference type="ARBA" id="ARBA00022475"/>
    </source>
</evidence>
<evidence type="ECO:0000256" key="1">
    <source>
        <dbReference type="ARBA" id="ARBA00004651"/>
    </source>
</evidence>
<keyword evidence="8" id="KW-1185">Reference proteome</keyword>
<keyword evidence="3 6" id="KW-0812">Transmembrane</keyword>
<keyword evidence="4 6" id="KW-1133">Transmembrane helix</keyword>
<dbReference type="Proteomes" id="UP001304300">
    <property type="component" value="Chromosome"/>
</dbReference>
<sequence length="206" mass="21834">MTFGSVLALFGTMLVLALIPGVSVWAVSARSAAYGFAHGVAVTLGILLGDVFFIVLAIYGLVFLAEMMGSFFVLIKYLGSAYLIWLGVALLRSRSQVTKSEEISKSTILSSFLIGLFITLGDQKAVLFYLGFLPAFVDLQAVSFGDVTMIVAIATLALGIAKLGYAYLAHRGSLLFKRSGANRSVKVAAGLIMIGVGVFMAVSAWD</sequence>
<evidence type="ECO:0000313" key="8">
    <source>
        <dbReference type="Proteomes" id="UP001304300"/>
    </source>
</evidence>
<dbReference type="PANTHER" id="PTHR30086:SF20">
    <property type="entry name" value="ARGININE EXPORTER PROTEIN ARGO-RELATED"/>
    <property type="match status" value="1"/>
</dbReference>